<keyword evidence="9" id="KW-1185">Reference proteome</keyword>
<comment type="subcellular location">
    <subcellularLocation>
        <location evidence="1">Membrane</location>
        <topology evidence="1">Single-pass membrane protein</topology>
    </subcellularLocation>
</comment>
<evidence type="ECO:0000256" key="1">
    <source>
        <dbReference type="ARBA" id="ARBA00004167"/>
    </source>
</evidence>
<keyword evidence="3" id="KW-1133">Transmembrane helix</keyword>
<accession>A0AAV4LRK8</accession>
<dbReference type="GO" id="GO:0032934">
    <property type="term" value="F:sterol binding"/>
    <property type="evidence" value="ECO:0007669"/>
    <property type="project" value="TreeGrafter"/>
</dbReference>
<dbReference type="RefSeq" id="XP_067714872.1">
    <property type="nucleotide sequence ID" value="XM_067858771.1"/>
</dbReference>
<proteinExistence type="predicted"/>
<dbReference type="PANTHER" id="PTHR23319:SF4">
    <property type="entry name" value="GRAM DOMAIN CONTAINING 1B, ISOFORM E"/>
    <property type="match status" value="1"/>
</dbReference>
<reference evidence="8 9" key="1">
    <citation type="submission" date="2021-06" db="EMBL/GenBank/DDBJ databases">
        <title>Genome sequence of Babesia caballi.</title>
        <authorList>
            <person name="Yamagishi J."/>
            <person name="Kidaka T."/>
            <person name="Ochi A."/>
        </authorList>
    </citation>
    <scope>NUCLEOTIDE SEQUENCE [LARGE SCALE GENOMIC DNA]</scope>
    <source>
        <strain evidence="8">USDA-D6B2</strain>
    </source>
</reference>
<dbReference type="SUPFAM" id="SSF50044">
    <property type="entry name" value="SH3-domain"/>
    <property type="match status" value="1"/>
</dbReference>
<evidence type="ECO:0000256" key="5">
    <source>
        <dbReference type="SAM" id="MobiDB-lite"/>
    </source>
</evidence>
<name>A0AAV4LRK8_BABCB</name>
<dbReference type="GO" id="GO:0005789">
    <property type="term" value="C:endoplasmic reticulum membrane"/>
    <property type="evidence" value="ECO:0007669"/>
    <property type="project" value="TreeGrafter"/>
</dbReference>
<evidence type="ECO:0000259" key="7">
    <source>
        <dbReference type="Pfam" id="PF16016"/>
    </source>
</evidence>
<dbReference type="Gene3D" id="2.30.30.40">
    <property type="entry name" value="SH3 Domains"/>
    <property type="match status" value="1"/>
</dbReference>
<evidence type="ECO:0000259" key="6">
    <source>
        <dbReference type="Pfam" id="PF02893"/>
    </source>
</evidence>
<sequence length="2147" mass="232228">MRLSVGESGNLSFLVSAYQTRCADAKALVTRLRSVLTQCKEASDLEGLLEYFGPYIINHRLKKLQFKIERGRRSDCSDSILDVAWAKDGASLSNDSYCKLSSTDSTLGEEADGDGARLLRNHESVEPDMFVNPVLDRAVGRNCSQEPPNDNYRTLSRFRSECSFEKYRPLVYRSYGGMESARSEGSRRARPELKNIRLSGSFDECRFNKDAEALGAGEPLRVESARAAYTGMVILGQLCSPEFLMKGCTNKADIAVACGNAYGDGDFGDARATVPALDDDLSDDDRVLLSALCNTLSKMLMFVVDSANHQLRWLRSFDSVLEEVVRLLEGIVSEGHRVMKTLSDSLNGHSATYAQSVAAYEKALSKFYKLEKALESGIASRSSTLSDAPEERLDCRYKECACHEPAFEQIRRKNRNVARKVLTSPKDFVRYTNYIEQMSLTHYLRDNLLKDKHSFELGLTEALGTFADHYSRAVFDVETLCMEKLTGASSLLMESTYTKACNFTLCREGTDAMLSEGSVDLHFSLNVQSNSLKDFIHSVVVECFDSMRSLSKKLAQLHYAQMGRFSRLASRFPLKLCDRDANAMFKAYQRYHKHMHSMWWSLYTTISAVFPKNGSNYRRSKDFSQPLLGEFLEVKMPLRLLHNISSQFATLVNKSSEHTFNVCSAALQLCKERAAWHEFLASLAEDNQLDAGELQGVVARLQSDADAKRGESPSSSGKRPGAGESIHGGGAAGGQSLVSVTDRFPQCRSSTMVSNLLCVIEHLAEALVDYNEAEHKFSFKRGDVLHVRIAGNTPLWFGHGEAGRDRWFPAKFVRPLSKYSVPLFRRADLECETYLDDCCVRESSDAAEPNVRRSASIMLSSKANLKQALMLSKLGLEGKVEHEFKCSLCRKIVLRGTLYLTKTHLGFISSFNDATLFGTQTTLTVPLEDIAACDLTSSKAISFYVRLQLRSGETQLFHSVIYARRIRDAIVQVANLDGAGRARAADAGAAPDLRETSDGDEPVESEELTRFFGTLEPLSRALPPVYLRMDLQNYFSKALRDNVSSGSRVADTRLMHNAFDFSGDLEPVDFDWELGGFQSHSRCVHYSFRLKDGKLTALLPRQTCGKAREEIKYALVDRRQLVYESRSYTSDIPYSSYFYTVFRVTATRAAAERIHVRTEYSVTFLKSTLFSSVISAEAYDRMATAAQLLVFAGEDSCEPQGAAAPASAGQRSVLPRARADGMGASMNALSSLCWVLSRWKKTPPVVRFSSDPTLAMPGRGRGSGERLTAGVLDLPGLVGEGDDAEERVEPQQAVELESDDGRLLVQQPHDGVKHEVHVEGRPEFHRAQRVRDDGGTYPDLLGGVVGGDEDEREPAEGGEADDLVDALRPGEVERNHVGDLGHREHRAANVEGALQHEQAVVGGAGVELPAPGRRYVDAVEHGRVGEVALQAQLGDLRGGVLGELLGELEQVALDDVGVGEAVGGDVVAADGDAGGVQLYADGQVAVQAEVDQVAADPRRQVEDAEVGGRRVRAVDAGGVAVRGVAAGDLGARQRPQLPRDLDRLGSPGGVDVGLVVELEGVRLEPKDGALAELAPRVGVVAEVLVADVEEGRGDDAVLVGPRRQVEHAGRQRVDADVEVAARRRHLAAAAAGRAHRFHHRRRESDSMVGWWAVRKLLQRALVVEIAAGRAVVYTRADPVRAVRDGHAAHEEAAVREVRQRKLHGDRAEGRLALVHRLAELALELEGVAGAPVGLPQLPVQGAQGELGLALADVVDDLDVDGAVGQRDAEQQVVGDDLLVVPGLDGDVVVDELLGGASEHGLDVEGQLAGDVAAVDHQRGHAVRRHEGDAAGLQESPDVHGLVDLEVEHGGGGRGADGQGEGGLALVVHVRVGVRGRAAREVGVEPDAHGGPAGDEALQGEAAGDLAVQQLADVGVGAAEALGDGESERAPAGGYALRAPGDLDAHLEQRGVGGVLEVVHVAGEPLRFDELRVVHAVAADVAAQVGAAAPEEAAGRLPGVVVVEVVEVKVLREAGVDGEVEHVVQHGRVAQQRGFGDVRLEQRDDGAAEVVEALHHQHGVDVAVAGGHEVELVEPDAEERGEGELLHGLVGLAAALDHVLGEHGGVLLRGVAAVALEEEQLAILVADEDRGYHPGSTKGYMAFCAAAA</sequence>
<feature type="region of interest" description="Disordered" evidence="5">
    <location>
        <begin position="703"/>
        <end position="734"/>
    </location>
</feature>
<dbReference type="GO" id="GO:0140268">
    <property type="term" value="C:endoplasmic reticulum-plasma membrane contact site"/>
    <property type="evidence" value="ECO:0007669"/>
    <property type="project" value="TreeGrafter"/>
</dbReference>
<dbReference type="InterPro" id="IPR004182">
    <property type="entry name" value="GRAM"/>
</dbReference>
<feature type="domain" description="GRAM" evidence="6">
    <location>
        <begin position="879"/>
        <end position="958"/>
    </location>
</feature>
<evidence type="ECO:0000256" key="3">
    <source>
        <dbReference type="ARBA" id="ARBA00022989"/>
    </source>
</evidence>
<evidence type="ECO:0000256" key="4">
    <source>
        <dbReference type="ARBA" id="ARBA00023136"/>
    </source>
</evidence>
<evidence type="ECO:0000313" key="9">
    <source>
        <dbReference type="Proteomes" id="UP001497744"/>
    </source>
</evidence>
<feature type="domain" description="VASt" evidence="7">
    <location>
        <begin position="1078"/>
        <end position="1180"/>
    </location>
</feature>
<dbReference type="Gene3D" id="2.30.29.30">
    <property type="entry name" value="Pleckstrin-homology domain (PH domain)/Phosphotyrosine-binding domain (PTB)"/>
    <property type="match status" value="1"/>
</dbReference>
<dbReference type="Proteomes" id="UP001497744">
    <property type="component" value="Unassembled WGS sequence"/>
</dbReference>
<dbReference type="InterPro" id="IPR031968">
    <property type="entry name" value="VASt"/>
</dbReference>
<dbReference type="InterPro" id="IPR036028">
    <property type="entry name" value="SH3-like_dom_sf"/>
</dbReference>
<organism evidence="8 9">
    <name type="scientific">Babesia caballi</name>
    <dbReference type="NCBI Taxonomy" id="5871"/>
    <lineage>
        <taxon>Eukaryota</taxon>
        <taxon>Sar</taxon>
        <taxon>Alveolata</taxon>
        <taxon>Apicomplexa</taxon>
        <taxon>Aconoidasida</taxon>
        <taxon>Piroplasmida</taxon>
        <taxon>Babesiidae</taxon>
        <taxon>Babesia</taxon>
    </lineage>
</organism>
<dbReference type="EMBL" id="BPLF01000002">
    <property type="protein sequence ID" value="GIX62803.1"/>
    <property type="molecule type" value="Genomic_DNA"/>
</dbReference>
<dbReference type="GO" id="GO:0005886">
    <property type="term" value="C:plasma membrane"/>
    <property type="evidence" value="ECO:0007669"/>
    <property type="project" value="TreeGrafter"/>
</dbReference>
<dbReference type="GO" id="GO:0120015">
    <property type="term" value="F:sterol transfer activity"/>
    <property type="evidence" value="ECO:0007669"/>
    <property type="project" value="TreeGrafter"/>
</dbReference>
<dbReference type="PANTHER" id="PTHR23319">
    <property type="entry name" value="GRAM DOMAIN CONTAINING 1B, ISOFORM E"/>
    <property type="match status" value="1"/>
</dbReference>
<evidence type="ECO:0000256" key="2">
    <source>
        <dbReference type="ARBA" id="ARBA00022692"/>
    </source>
</evidence>
<gene>
    <name evidence="8" type="ORF">BcabD6B2_22380</name>
</gene>
<dbReference type="GO" id="GO:0032366">
    <property type="term" value="P:intracellular sterol transport"/>
    <property type="evidence" value="ECO:0007669"/>
    <property type="project" value="TreeGrafter"/>
</dbReference>
<dbReference type="Pfam" id="PF02893">
    <property type="entry name" value="GRAM"/>
    <property type="match status" value="1"/>
</dbReference>
<dbReference type="GeneID" id="94194284"/>
<dbReference type="InterPro" id="IPR011993">
    <property type="entry name" value="PH-like_dom_sf"/>
</dbReference>
<dbReference type="InterPro" id="IPR051482">
    <property type="entry name" value="Cholesterol_transport"/>
</dbReference>
<protein>
    <submittedName>
        <fullName evidence="8">GRAM domain-containing protein</fullName>
    </submittedName>
</protein>
<keyword evidence="2" id="KW-0812">Transmembrane</keyword>
<dbReference type="Pfam" id="PF16016">
    <property type="entry name" value="VASt"/>
    <property type="match status" value="1"/>
</dbReference>
<evidence type="ECO:0000313" key="8">
    <source>
        <dbReference type="EMBL" id="GIX62803.1"/>
    </source>
</evidence>
<keyword evidence="4" id="KW-0472">Membrane</keyword>
<comment type="caution">
    <text evidence="8">The sequence shown here is derived from an EMBL/GenBank/DDBJ whole genome shotgun (WGS) entry which is preliminary data.</text>
</comment>